<evidence type="ECO:0000313" key="4">
    <source>
        <dbReference type="Proteomes" id="UP000722336"/>
    </source>
</evidence>
<evidence type="ECO:0000256" key="1">
    <source>
        <dbReference type="HAMAP-Rule" id="MF_01007"/>
    </source>
</evidence>
<keyword evidence="1 3" id="KW-0808">Transferase</keyword>
<comment type="catalytic activity">
    <reaction evidence="1">
        <text>cytidine(1402) in 16S rRNA + S-adenosyl-L-methionine = N(4)-methylcytidine(1402) in 16S rRNA + S-adenosyl-L-homocysteine + H(+)</text>
        <dbReference type="Rhea" id="RHEA:42928"/>
        <dbReference type="Rhea" id="RHEA-COMP:10286"/>
        <dbReference type="Rhea" id="RHEA-COMP:10287"/>
        <dbReference type="ChEBI" id="CHEBI:15378"/>
        <dbReference type="ChEBI" id="CHEBI:57856"/>
        <dbReference type="ChEBI" id="CHEBI:59789"/>
        <dbReference type="ChEBI" id="CHEBI:74506"/>
        <dbReference type="ChEBI" id="CHEBI:82748"/>
        <dbReference type="EC" id="2.1.1.199"/>
    </reaction>
</comment>
<proteinExistence type="inferred from homology"/>
<dbReference type="RefSeq" id="WP_218446044.1">
    <property type="nucleotide sequence ID" value="NZ_JAGSPA010000003.1"/>
</dbReference>
<dbReference type="HAMAP" id="MF_01007">
    <property type="entry name" value="16SrRNA_methyltr_H"/>
    <property type="match status" value="1"/>
</dbReference>
<feature type="compositionally biased region" description="Low complexity" evidence="2">
    <location>
        <begin position="292"/>
        <end position="311"/>
    </location>
</feature>
<keyword evidence="1" id="KW-0698">rRNA processing</keyword>
<feature type="binding site" evidence="1">
    <location>
        <begin position="34"/>
        <end position="36"/>
    </location>
    <ligand>
        <name>S-adenosyl-L-methionine</name>
        <dbReference type="ChEBI" id="CHEBI:59789"/>
    </ligand>
</feature>
<sequence>MSRAPHIPVLLDDVLAAIAPVQGAVVVDGTFGAGGYAFAARDAGADHVYGFDRDPDAIAAGRRHAGGQLTLIEERFSRMGEALADRGVGRVDAIMLDIGVSSMQLDQAARGFSFREDGPLDMRMAQDGPTAADLVNEADEGELADIIYHYGDERAARRVARALVGARPLARTHETAEIIRRAVGHRPGAKTDLATKTFQALRIAVNDEMGELEAALEAAERLLAPGGRLAIVSFHSLEDRIVKQFLRTRSGGAPGGSRHQPELNASGPAPTFARPARPVRAGDAELRRNPRSRSATLRAATRTDAAAWAGTERADAAHRSTRGWTAKRPGRAA</sequence>
<feature type="binding site" evidence="1">
    <location>
        <position position="76"/>
    </location>
    <ligand>
        <name>S-adenosyl-L-methionine</name>
        <dbReference type="ChEBI" id="CHEBI:59789"/>
    </ligand>
</feature>
<dbReference type="EC" id="2.1.1.199" evidence="1"/>
<feature type="region of interest" description="Disordered" evidence="2">
    <location>
        <begin position="248"/>
        <end position="333"/>
    </location>
</feature>
<keyword evidence="1 3" id="KW-0489">Methyltransferase</keyword>
<comment type="caution">
    <text evidence="3">The sequence shown here is derived from an EMBL/GenBank/DDBJ whole genome shotgun (WGS) entry which is preliminary data.</text>
</comment>
<reference evidence="3 4" key="1">
    <citation type="submission" date="2021-04" db="EMBL/GenBank/DDBJ databases">
        <authorList>
            <person name="Pira H."/>
            <person name="Risdian C."/>
            <person name="Wink J."/>
        </authorList>
    </citation>
    <scope>NUCLEOTIDE SEQUENCE [LARGE SCALE GENOMIC DNA]</scope>
    <source>
        <strain evidence="3 4">WHA3</strain>
    </source>
</reference>
<name>A0ABS6SFL9_9SPHN</name>
<feature type="binding site" evidence="1">
    <location>
        <position position="52"/>
    </location>
    <ligand>
        <name>S-adenosyl-L-methionine</name>
        <dbReference type="ChEBI" id="CHEBI:59789"/>
    </ligand>
</feature>
<dbReference type="Pfam" id="PF01795">
    <property type="entry name" value="Methyltransf_5"/>
    <property type="match status" value="1"/>
</dbReference>
<evidence type="ECO:0000256" key="2">
    <source>
        <dbReference type="SAM" id="MobiDB-lite"/>
    </source>
</evidence>
<dbReference type="PIRSF" id="PIRSF004486">
    <property type="entry name" value="MraW"/>
    <property type="match status" value="1"/>
</dbReference>
<dbReference type="CDD" id="cd02440">
    <property type="entry name" value="AdoMet_MTases"/>
    <property type="match status" value="1"/>
</dbReference>
<feature type="binding site" evidence="1">
    <location>
        <position position="104"/>
    </location>
    <ligand>
        <name>S-adenosyl-L-methionine</name>
        <dbReference type="ChEBI" id="CHEBI:59789"/>
    </ligand>
</feature>
<dbReference type="InterPro" id="IPR002903">
    <property type="entry name" value="RsmH"/>
</dbReference>
<dbReference type="GO" id="GO:0008168">
    <property type="term" value="F:methyltransferase activity"/>
    <property type="evidence" value="ECO:0007669"/>
    <property type="project" value="UniProtKB-KW"/>
</dbReference>
<keyword evidence="4" id="KW-1185">Reference proteome</keyword>
<comment type="subcellular location">
    <subcellularLocation>
        <location evidence="1">Cytoplasm</location>
    </subcellularLocation>
</comment>
<dbReference type="PANTHER" id="PTHR11265:SF0">
    <property type="entry name" value="12S RRNA N4-METHYLCYTIDINE METHYLTRANSFERASE"/>
    <property type="match status" value="1"/>
</dbReference>
<dbReference type="PANTHER" id="PTHR11265">
    <property type="entry name" value="S-ADENOSYL-METHYLTRANSFERASE MRAW"/>
    <property type="match status" value="1"/>
</dbReference>
<dbReference type="GO" id="GO:0032259">
    <property type="term" value="P:methylation"/>
    <property type="evidence" value="ECO:0007669"/>
    <property type="project" value="UniProtKB-KW"/>
</dbReference>
<protein>
    <recommendedName>
        <fullName evidence="1">Ribosomal RNA small subunit methyltransferase H</fullName>
        <ecNumber evidence="1">2.1.1.199</ecNumber>
    </recommendedName>
    <alternativeName>
        <fullName evidence="1">16S rRNA m(4)C1402 methyltransferase</fullName>
    </alternativeName>
    <alternativeName>
        <fullName evidence="1">rRNA (cytosine-N(4)-)-methyltransferase RsmH</fullName>
    </alternativeName>
</protein>
<comment type="function">
    <text evidence="1">Specifically methylates the N4 position of cytidine in position 1402 (C1402) of 16S rRNA.</text>
</comment>
<comment type="similarity">
    <text evidence="1">Belongs to the methyltransferase superfamily. RsmH family.</text>
</comment>
<organism evidence="3 4">
    <name type="scientific">Pacificimonas pallii</name>
    <dbReference type="NCBI Taxonomy" id="2827236"/>
    <lineage>
        <taxon>Bacteria</taxon>
        <taxon>Pseudomonadati</taxon>
        <taxon>Pseudomonadota</taxon>
        <taxon>Alphaproteobacteria</taxon>
        <taxon>Sphingomonadales</taxon>
        <taxon>Sphingosinicellaceae</taxon>
        <taxon>Pacificimonas</taxon>
    </lineage>
</organism>
<accession>A0ABS6SFL9</accession>
<evidence type="ECO:0000313" key="3">
    <source>
        <dbReference type="EMBL" id="MBV7257218.1"/>
    </source>
</evidence>
<keyword evidence="1" id="KW-0963">Cytoplasm</keyword>
<feature type="binding site" evidence="1">
    <location>
        <position position="97"/>
    </location>
    <ligand>
        <name>S-adenosyl-L-methionine</name>
        <dbReference type="ChEBI" id="CHEBI:59789"/>
    </ligand>
</feature>
<dbReference type="NCBIfam" id="TIGR00006">
    <property type="entry name" value="16S rRNA (cytosine(1402)-N(4))-methyltransferase RsmH"/>
    <property type="match status" value="1"/>
</dbReference>
<dbReference type="EMBL" id="JAGSPA010000003">
    <property type="protein sequence ID" value="MBV7257218.1"/>
    <property type="molecule type" value="Genomic_DNA"/>
</dbReference>
<keyword evidence="1" id="KW-0949">S-adenosyl-L-methionine</keyword>
<dbReference type="Proteomes" id="UP000722336">
    <property type="component" value="Unassembled WGS sequence"/>
</dbReference>
<gene>
    <name evidence="1 3" type="primary">rsmH</name>
    <name evidence="3" type="ORF">KCG44_10535</name>
</gene>